<dbReference type="SMART" id="SM00413">
    <property type="entry name" value="ETS"/>
    <property type="match status" value="1"/>
</dbReference>
<evidence type="ECO:0000259" key="6">
    <source>
        <dbReference type="PROSITE" id="PS51433"/>
    </source>
</evidence>
<dbReference type="GO" id="GO:0000981">
    <property type="term" value="F:DNA-binding transcription factor activity, RNA polymerase II-specific"/>
    <property type="evidence" value="ECO:0007669"/>
    <property type="project" value="TreeGrafter"/>
</dbReference>
<dbReference type="InterPro" id="IPR036390">
    <property type="entry name" value="WH_DNA-bd_sf"/>
</dbReference>
<comment type="subcellular location">
    <subcellularLocation>
        <location evidence="3">Nucleus</location>
    </subcellularLocation>
</comment>
<dbReference type="SUPFAM" id="SSF47769">
    <property type="entry name" value="SAM/Pointed domain"/>
    <property type="match status" value="1"/>
</dbReference>
<feature type="compositionally biased region" description="Basic and acidic residues" evidence="4">
    <location>
        <begin position="1"/>
        <end position="13"/>
    </location>
</feature>
<feature type="compositionally biased region" description="Low complexity" evidence="4">
    <location>
        <begin position="219"/>
        <end position="230"/>
    </location>
</feature>
<accession>A0A7R8X8C4</accession>
<dbReference type="Gene3D" id="1.10.10.10">
    <property type="entry name" value="Winged helix-like DNA-binding domain superfamily/Winged helix DNA-binding domain"/>
    <property type="match status" value="1"/>
</dbReference>
<dbReference type="GO" id="GO:0005634">
    <property type="term" value="C:nucleus"/>
    <property type="evidence" value="ECO:0007669"/>
    <property type="project" value="UniProtKB-SubCell"/>
</dbReference>
<dbReference type="InterPro" id="IPR036388">
    <property type="entry name" value="WH-like_DNA-bd_sf"/>
</dbReference>
<dbReference type="GO" id="GO:0030154">
    <property type="term" value="P:cell differentiation"/>
    <property type="evidence" value="ECO:0007669"/>
    <property type="project" value="TreeGrafter"/>
</dbReference>
<keyword evidence="8" id="KW-1185">Reference proteome</keyword>
<evidence type="ECO:0000313" key="7">
    <source>
        <dbReference type="EMBL" id="CAD7244842.1"/>
    </source>
</evidence>
<dbReference type="Pfam" id="PF02198">
    <property type="entry name" value="SAM_PNT"/>
    <property type="match status" value="1"/>
</dbReference>
<sequence length="479" mass="52473">MVGGDREAEERQRLPRRKRMKVPPPPALQLPFSPAEVLWRYPLLLPTPGTPTPSTPSATAAHSPLLDLRSQMPQHIAADPRLWSREDVVTFLNWFQAEFDLPSIDVEKFCMNGKALSLLTKGDVAGRAPGAGDILHNALQLLLHTAPWRIPASPLLPLAGPPPSPHSHIQWATGGEHPPVTTNSVNGHHYLQPSNSVTLSPAPSTDSQSGSPKHHETNHVTVHVSSTPSSISAYQNGGHSDSEDSMQDSNSPSPMEQKCSLYSIRSPARSPSGREREEAGSGRSGQAPSSPMTESAPSTPTGSDTIESGSGGRLLWDFLQQLLNDPGQKYSHLIAWKNRETGVFKIMDPAGLARLWGIQKNHLSMNYDKMSRALRYYYRVNILKKVQGERHCYQFLRNPSELKGIKNISLLRHAPPPVAAYMDEGPTDLSLPSAERNVSRTAESDSLTPKLNGNHGYHFLFGNVKFEGDAPDKVVKEEG</sequence>
<feature type="compositionally biased region" description="Polar residues" evidence="4">
    <location>
        <begin position="284"/>
        <end position="307"/>
    </location>
</feature>
<dbReference type="PANTHER" id="PTHR11849">
    <property type="entry name" value="ETS"/>
    <property type="match status" value="1"/>
</dbReference>
<feature type="domain" description="PNT" evidence="6">
    <location>
        <begin position="62"/>
        <end position="146"/>
    </location>
</feature>
<feature type="domain" description="ETS" evidence="5">
    <location>
        <begin position="313"/>
        <end position="396"/>
    </location>
</feature>
<dbReference type="InterPro" id="IPR003118">
    <property type="entry name" value="Pointed_dom"/>
</dbReference>
<dbReference type="EMBL" id="LR900242">
    <property type="protein sequence ID" value="CAD7244842.1"/>
    <property type="molecule type" value="Genomic_DNA"/>
</dbReference>
<dbReference type="OrthoDB" id="6408625at2759"/>
<evidence type="ECO:0000256" key="1">
    <source>
        <dbReference type="ARBA" id="ARBA00005562"/>
    </source>
</evidence>
<dbReference type="Pfam" id="PF00178">
    <property type="entry name" value="Ets"/>
    <property type="match status" value="1"/>
</dbReference>
<dbReference type="InterPro" id="IPR000418">
    <property type="entry name" value="Ets_dom"/>
</dbReference>
<dbReference type="InterPro" id="IPR046328">
    <property type="entry name" value="ETS_fam"/>
</dbReference>
<feature type="region of interest" description="Disordered" evidence="4">
    <location>
        <begin position="1"/>
        <end position="26"/>
    </location>
</feature>
<keyword evidence="2 3" id="KW-0238">DNA-binding</keyword>
<dbReference type="PROSITE" id="PS00346">
    <property type="entry name" value="ETS_DOMAIN_2"/>
    <property type="match status" value="1"/>
</dbReference>
<dbReference type="SUPFAM" id="SSF46785">
    <property type="entry name" value="Winged helix' DNA-binding domain"/>
    <property type="match status" value="1"/>
</dbReference>
<dbReference type="PROSITE" id="PS00345">
    <property type="entry name" value="ETS_DOMAIN_1"/>
    <property type="match status" value="1"/>
</dbReference>
<reference evidence="7" key="1">
    <citation type="submission" date="2020-11" db="EMBL/GenBank/DDBJ databases">
        <authorList>
            <person name="Tran Van P."/>
        </authorList>
    </citation>
    <scope>NUCLEOTIDE SEQUENCE</scope>
</reference>
<dbReference type="InterPro" id="IPR013761">
    <property type="entry name" value="SAM/pointed_sf"/>
</dbReference>
<protein>
    <submittedName>
        <fullName evidence="7">Uncharacterized protein</fullName>
    </submittedName>
</protein>
<evidence type="ECO:0000256" key="3">
    <source>
        <dbReference type="RuleBase" id="RU004019"/>
    </source>
</evidence>
<feature type="compositionally biased region" description="Polar residues" evidence="4">
    <location>
        <begin position="180"/>
        <end position="211"/>
    </location>
</feature>
<dbReference type="PROSITE" id="PS51433">
    <property type="entry name" value="PNT"/>
    <property type="match status" value="1"/>
</dbReference>
<proteinExistence type="inferred from homology"/>
<dbReference type="PANTHER" id="PTHR11849:SF201">
    <property type="entry name" value="ETS DNA-BINDING PROTEIN POKKURI"/>
    <property type="match status" value="1"/>
</dbReference>
<comment type="similarity">
    <text evidence="1 3">Belongs to the ETS family.</text>
</comment>
<evidence type="ECO:0000259" key="5">
    <source>
        <dbReference type="PROSITE" id="PS50061"/>
    </source>
</evidence>
<dbReference type="Proteomes" id="UP000677054">
    <property type="component" value="Unassembled WGS sequence"/>
</dbReference>
<gene>
    <name evidence="7" type="ORF">DSTB1V02_LOCUS4729</name>
</gene>
<evidence type="ECO:0000313" key="8">
    <source>
        <dbReference type="Proteomes" id="UP000677054"/>
    </source>
</evidence>
<dbReference type="PRINTS" id="PR00454">
    <property type="entry name" value="ETSDOMAIN"/>
</dbReference>
<dbReference type="SMART" id="SM00251">
    <property type="entry name" value="SAM_PNT"/>
    <property type="match status" value="1"/>
</dbReference>
<name>A0A7R8X8C4_9CRUS</name>
<dbReference type="GO" id="GO:0043565">
    <property type="term" value="F:sequence-specific DNA binding"/>
    <property type="evidence" value="ECO:0007669"/>
    <property type="project" value="InterPro"/>
</dbReference>
<dbReference type="Gene3D" id="1.10.150.50">
    <property type="entry name" value="Transcription Factor, Ets-1"/>
    <property type="match status" value="1"/>
</dbReference>
<evidence type="ECO:0000256" key="4">
    <source>
        <dbReference type="SAM" id="MobiDB-lite"/>
    </source>
</evidence>
<dbReference type="FunFam" id="1.10.10.10:FF:000516">
    <property type="entry name" value="ets DNA-binding protein pokkuri"/>
    <property type="match status" value="1"/>
</dbReference>
<organism evidence="7">
    <name type="scientific">Darwinula stevensoni</name>
    <dbReference type="NCBI Taxonomy" id="69355"/>
    <lineage>
        <taxon>Eukaryota</taxon>
        <taxon>Metazoa</taxon>
        <taxon>Ecdysozoa</taxon>
        <taxon>Arthropoda</taxon>
        <taxon>Crustacea</taxon>
        <taxon>Oligostraca</taxon>
        <taxon>Ostracoda</taxon>
        <taxon>Podocopa</taxon>
        <taxon>Podocopida</taxon>
        <taxon>Darwinulocopina</taxon>
        <taxon>Darwinuloidea</taxon>
        <taxon>Darwinulidae</taxon>
        <taxon>Darwinula</taxon>
    </lineage>
</organism>
<dbReference type="PROSITE" id="PS50061">
    <property type="entry name" value="ETS_DOMAIN_3"/>
    <property type="match status" value="1"/>
</dbReference>
<feature type="region of interest" description="Disordered" evidence="4">
    <location>
        <begin position="159"/>
        <end position="307"/>
    </location>
</feature>
<dbReference type="AlphaFoldDB" id="A0A7R8X8C4"/>
<keyword evidence="3" id="KW-0539">Nucleus</keyword>
<evidence type="ECO:0000256" key="2">
    <source>
        <dbReference type="ARBA" id="ARBA00023125"/>
    </source>
</evidence>
<dbReference type="EMBL" id="CAJPEV010000725">
    <property type="protein sequence ID" value="CAG0887928.1"/>
    <property type="molecule type" value="Genomic_DNA"/>
</dbReference>